<name>A0A2N3I243_9BACT</name>
<proteinExistence type="predicted"/>
<keyword evidence="2" id="KW-1185">Reference proteome</keyword>
<reference evidence="1 2" key="1">
    <citation type="journal article" date="2017" name="Front. Microbiol.">
        <title>Labilibaculum manganireducens gen. nov., sp. nov. and Labilibaculum filiforme sp. nov., Novel Bacteroidetes Isolated from Subsurface Sediments of the Baltic Sea.</title>
        <authorList>
            <person name="Vandieken V."/>
            <person name="Marshall I.P."/>
            <person name="Niemann H."/>
            <person name="Engelen B."/>
            <person name="Cypionka H."/>
        </authorList>
    </citation>
    <scope>NUCLEOTIDE SEQUENCE [LARGE SCALE GENOMIC DNA]</scope>
    <source>
        <strain evidence="1 2">59.16B</strain>
    </source>
</reference>
<protein>
    <submittedName>
        <fullName evidence="1">Uncharacterized protein</fullName>
    </submittedName>
</protein>
<evidence type="ECO:0000313" key="2">
    <source>
        <dbReference type="Proteomes" id="UP000233535"/>
    </source>
</evidence>
<organism evidence="1 2">
    <name type="scientific">Labilibaculum filiforme</name>
    <dbReference type="NCBI Taxonomy" id="1940526"/>
    <lineage>
        <taxon>Bacteria</taxon>
        <taxon>Pseudomonadati</taxon>
        <taxon>Bacteroidota</taxon>
        <taxon>Bacteroidia</taxon>
        <taxon>Marinilabiliales</taxon>
        <taxon>Marinifilaceae</taxon>
        <taxon>Labilibaculum</taxon>
    </lineage>
</organism>
<gene>
    <name evidence="1" type="ORF">BZG02_06015</name>
</gene>
<dbReference type="AlphaFoldDB" id="A0A2N3I243"/>
<evidence type="ECO:0000313" key="1">
    <source>
        <dbReference type="EMBL" id="PKQ64372.1"/>
    </source>
</evidence>
<dbReference type="EMBL" id="MVDD01000003">
    <property type="protein sequence ID" value="PKQ64372.1"/>
    <property type="molecule type" value="Genomic_DNA"/>
</dbReference>
<comment type="caution">
    <text evidence="1">The sequence shown here is derived from an EMBL/GenBank/DDBJ whole genome shotgun (WGS) entry which is preliminary data.</text>
</comment>
<sequence>MPLNNSSLVEKQNIDDNRFPLYPTQNMWNFLLLDKINGNIWQVRWSTKSEEGEIISIREVI</sequence>
<accession>A0A2N3I243</accession>
<dbReference type="Proteomes" id="UP000233535">
    <property type="component" value="Unassembled WGS sequence"/>
</dbReference>